<dbReference type="InterPro" id="IPR025110">
    <property type="entry name" value="AMP-bd_C"/>
</dbReference>
<evidence type="ECO:0000256" key="1">
    <source>
        <dbReference type="ARBA" id="ARBA00001957"/>
    </source>
</evidence>
<dbReference type="FunFam" id="3.30.300.30:FF:000010">
    <property type="entry name" value="Enterobactin synthetase component F"/>
    <property type="match status" value="5"/>
</dbReference>
<dbReference type="PROSITE" id="PS00012">
    <property type="entry name" value="PHOSPHOPANTETHEINE"/>
    <property type="match status" value="5"/>
</dbReference>
<evidence type="ECO:0000313" key="8">
    <source>
        <dbReference type="Proteomes" id="UP001144050"/>
    </source>
</evidence>
<dbReference type="GO" id="GO:0072330">
    <property type="term" value="P:monocarboxylic acid biosynthetic process"/>
    <property type="evidence" value="ECO:0007669"/>
    <property type="project" value="UniProtKB-ARBA"/>
</dbReference>
<sequence length="5156" mass="559302">MFVADEAPLLQGADAALQQPAIEWSIPALFEQQVARDPEAIAVTFGQTQLSYAELNARANRLAHHLIGLGVQPEDRVAVALHRCIDLPVAMLAIFKAGAVYLPLDPNYPAERIAFMLDDARPALLLTASAVQADLHATGLRQLCLDDLARDGLPAHNPGLPIAPQHAAYLIYTSGSTGKPKGVLVSHRGVPHLVSTHMRRCELGPGCRVLQFASPSFDAALSELLRPLLSGATSVMASPDELVPGAPLADLLQRERITHVTLPPAVLAVMPEDSLASVRYLIVAGEAVSPALVERWHHGRRMINAYGPTEATVLASMSAPMAGVDDLSIGTPIDNAQIHVLDAMLQPVPIGAAGELCIGGPGVARGYLNRPGLTAERFVADPFGPPGARLYRSGDLGRWRHDGTIEFLGRIDEQVKIRGFRIEPGEVQAVLEQHPEVAQATVIAREDQPGNRQLVGYVVATDATEPEPAALRRYLAERLPDYMVPAAVVMLDALPLTPNGKIDRKALPAPDFAAQASYREAQTPNEHALAALFAEALGLPRVGIDDDFFALGGHSLLATRLVSRIRATLQIDLSVHALFKAPCVAQLAARLDAADTSADRPPKLGTQARPDTDTLPVSFAQQRLWFLHRFEGPSASYNIPSCWRLHGDIDCAALEAALADLAGRHESLRTVFPETASGPCQQILDGASARPALERVRLDYRPDPETALQNALRDAVQSGFDLATQLPLRATLFALGPADHVLLLLLHHIAADGESVAPLMADLAIAYAARRNGQAPGWAPLPLQYADYTLWQHALLARPDDPHSHAGRQLAYWRDALAGTPELCSPIPDRPRPAVSSDRNAAIRLDLPPALHRALVAAGQRHGASLFMVLHAALAIVLSRLGAGSDIVVGSPIAGRTDTALDPLIGFFVNTLALRTDTSGDPDIATLLRQVRERCLAAYAHQDLPFERVIEALNPTRTLSAHPLFQVMLGLQSAGQQPQLDLAGLRAEHLPVHVPVVKCDLVFNMWESADAGHAPAGLHGHIEYAVDLFDAPTVERLVRQWQRVLQAIVAAPGSRISAIDLLDSDDRRLLQDWNTTAQPVPEASIPALFEQQAARAPEAVAIVCDDRRLTYAELNARANRLAHHLIGLGVRTEDRVAVLLDDSTDFVIAIAAVLKAGAVYTPLSSRYPDERKQWIMADAAAGVLLLKGETPEGLRAMPGRVIDIDDPALARQPATNPGRPIAPDQLAYVIYTSGSTGRPKGVAVTHANIASFAADRRWRNGDHARVLAHSPHAFDASTYELWVPLLMGGQIVAAPPGNLEPATLRQLIDTAGVTAVFMTTAMFRLAMDTDPACLRGLRTLWTGGERASAAAFERMRAVCPDTAVVHVYGPTETTTYAIAYPVPAEGQDGMAENVPLGGPLDNTQIHLLDAMLQPVPIGAAGELCIGGPGVARGYLNRPGLTAERFVADPFGPPGARLYRSGDLGRWRHDGTIEFLGRIDEQVKIRGFRIEPGEVQAVLEQHPEVAQATVIAREDQPGNRQLVGYVVAADAAEPEPATLRRYLAGRLPDYMVPAALVMLDALPLTPNGKIDRKALPAPDFTVQSASRKPRTPTEQALATLFANTLGLDKVGIDDSFFDLGGHSLLATRLASRIRSMLNVELPVRTLFEAPTVALLAQRVMAGQAMAIEGPVLAPVPRPEAIPLSFAQQRLWFLHRLEGPSPTYNVPSCWRLRGPLDTAALEAALADVAARHESLRTVFSETGETPCQRILDAAHARPALECICLDDRPAPEAALHDALQTAVRYSFDLAAQLPLRATLFTLGADDRVLLLLLHHIAADGESIGPLMADLAVAYAARRSARAPAWAPLAVQYVDYSLWQHALLARPDDPQTRAGHQLAYWREALAGTPELCTFPADRARPAIPSHRGAAVPLHIAPALHRDLVAVGQRHGASLFMVLQTALAILLSRLGAGADIVVGSPIAGRTDATLDPLVGFFVNTLALRTDTSGDPDIATLLRQVRERCLTAYAHQELPFERVIEALNPTRTLSAHPLFQVMLGLQNASQQPRFDLAGMQAAHLPVPVPVVKFDLVFNLREWADTRDATGGLHGHIEYAVDLFDAPTIERLARQWQRILEAIVAAPERRISAIDLLDRDDRRLLQRWNATAQPVPEASIPALFEQQVARDPEAIAVIFGQTQWSYAELNARANRLAHHLIELGVQPEDRVAVALHRCIDLPVAMLAIFKAGAVYLPLDSNYLAILKAGAVYLPVDSKYPAERIAFMLDDTRPALLLTSSVTRANLHATGLRQLCLDDLALDGLPAHNPGLPIAPQHAAYLIYTSGSTGKPKGVLVSHRGVPHLVSTHMRRCELGPGCRVLQFASPSFDAALSELLRPLLSGATSVMASPDDLVPGAPLAGLIQRERITHATLPPAVLAVMPEDSLASVRYLIVAGEAVSPALVERWHHGRRMINAYGPTEATVLASMSAPMAGADDLSIGTPIDNAQIHLLDAMMQPVPIGAAGELCIGGPGVARGYLNRPGLTADRFVADPFGPPGARLYRSGDLARWRHDGTIAFLGRIDDQVKIRGFRIEPGEVQAVLEQHPEVAQATVIAREDQPGNRQLIGYVVAADDTQPEPAALRRYLAGRLPDYMVPAALVMLDALPLTPNGKIDRKALPAPEASAYASQAYAAPQGETETELARLWGELLKHERVGRTDHFFELGGHSLLAVRTVTAMRQAFGVDIAVRDLFAHPVLKDLAEHLQRAARVDLPAISKAERGAQVPMSFAQRALWFLAQIDGISQVHLVPIGVQLRGNLDRPALRRALDRILARHEALRTTFALVDGHPVQRIVPAHEARFLLAETDLRQHAHPHDELARLIALECDTPFDLGTGPVIRGRLIRQDEAAYTLLVTMHHIVTDGWSVGVFLRELGTLYNAFSQAQDDPLPALGLHYADYSLWQQRWMESDALQAQAAYWKTMLADAPEQLELPTDHPRPLRRAYAGALLDVTLDATLTAGLKALSQRHGTTLFMTLLAGWAVLLSRLSRQRDVVIGTAVANRGHAELEPLIGFFANMLALRIDLDDAPSVGAVLRQVKARAIAAQQHEDMPFEHVVELTRPTRSLARNPLFQVVFVWQNTPEETLTLTGLTATPLRMETRSTAKFDLTLALQETGDHISGGIEYATALFEPDTIERFAGYLRTLLQAMVDDMVNEDNRPIDRLPMLPPAERQRLLAGPDIDTGTASRAAPDTTLQQLFEQRAAHTPDAIAVVCEAQTLTYAELNRRANRLAHDLIAQGAGPGHFVAIALPRGLDLMVALLAVLKSGAAYLPLDPDYPQDRLAFMIDDAKPVRVITHAAIADLLPGGAARLMLDTPDTQARLSRMPAIDPTDAHRSQPLRPSHPVYVIYTSGSTGRPKGVVIEHRNVVRLLRVTEHQFHFGPDDVWTLFHSFAFDFSVWEIWGALAYGGRLVVVPALCARSPRDFYALLCREGVTVLNQTPSAFQQLIAEQARSSEAHRLRCIVFGGEALELHTLRPWIQRNDPERTRLINMYGITEITVHATFCPIGRADIEAGAGSRIGTPLADLRIYLLDEALEPVPVGVQGELYIGGPGLARGYLNRPALTAERFIANPFLTPDVPGMPDMPGTRLYKTGDVGKWLPDGTFEFLGRNDDQVKIRGFRIELGEIEAKLAAQPGVRDAVVLAREDQAGDKRLVAYLVPEAGGTLHAATLRDSLARELADYMLPSAYVMLDALPLTVNGKLDRRALPAPQGDAYVRRGYEAPQGTMETALAGIWSAVLQRESIGRHDNFFELGGHSLLAVRLLSQIRDALQLEMPLSTLFSHPSLAAFAEAASQTDRTAVTAIPSADRNAPLALSFAQQRLWFLAQMEGVRVSEAYHIPGGFRLEGTLDQAALAAALDHIVARHEALRTTFSERDGVAVQVIAPPDIGLALQTHDLSGIDDPQAREAQLRQHLAREARTPFDLEHGPLMRASLFRLAPREHVLFFCLHHIVFDGWSMGVLMHELSVLYAARCQERADGPDPLPPLPPLPIQYPDYAQWQRRWIGGERQRHQADYWQQALAGIPAVIALPTDRPRPPRQDYAGAHCPVVLDAALSNRLGALSQRHGVTLYMTLMAAWATLLSRLSGQHDLVIGSPTAGRTRSETEHLIGFFVNTLALRYRLTPAQTVADLLAYSRQQVLAAQQHADLPFEQIVDRVQPPRSLAHAPIFQVLFAWQNVPPGRLALPELTTSPLKGPGGVSAKFDLTLTLQEANGRIVGTLEYATALYDYSTVERYVDHLRTLLEAMADDDSRPLADLPLLTPAQRQQVLVDWNATQAPYPRHTCLPQGFEAQVERMPDAIAVIHETQQLTYAQLNAQANCLAHRLIALGVRPDTRVALCMERSVEMVVGLVGILKAGGVYVPLDPGHPPARLTAMLEDCAPAAVVVKVALPAGLPAPGLPVVALDDADAAPDPQAGNPDAKAIGLTSRHLAYVLYTSGSTGLPKGVMVEHRSVMNLWQALEQTVYGEGRPCARVALNAAMSFDASVQALVQLLSGRCLVIVPQAVRLDAAALSAFLRDQRIDVFDCTPAQLDLLVADGSFDGAPSWPQAILVGGDAMATGTWDTLCRTDGVRVYNVYGPTECTVDATLCALHAQAGRPSIGRPLANTRVYLLDERRQPVPVGVAGELYIGGAGVARGYLNQPDLTAERFLPDPFSGEAGARMYRTGDLGRWLPDGRIDYLGRNDHQVKIRGFRIEPGEIQAVLEQHPDVAQATVVAQEDAAGGKQLVGYAVAADAAGAARVAPADLRRHLAERLPDYMVPTAVVMLDALPLTANGKLDRKALPAPAFAGHADAREPLTPNEHALAALFAEALGRDAVGVDDSFFDLGGHSLLATRLVSRIRAELDVALPVRALFEAPSVAQLAQRLDTDAAAGDLDTVLPLRAAGSKRPLFCVHTATGLGWPYAGLVAHVGREVPVYALQSPCLDADAPLHDDIGAVVDRYIAAMLAVQPHGPYRLLGWSIGGVIAHRIATRLEQLGHAVELLALLDSHPAQRTPAQPPTDTQLLRRFLDIIGWPIEEGEGETDRPLDTLARLHARHDRLSVLTLAQVHRLFDVFKHHLRLWRAPDLGRLNGRTVFFEATQTAPRPDPLHTLWTPHVADAMTVHAIPCTHDDMARPACLAAIGRQLRDAL</sequence>
<dbReference type="GO" id="GO:0043041">
    <property type="term" value="P:amino acid activation for nonribosomal peptide biosynthetic process"/>
    <property type="evidence" value="ECO:0007669"/>
    <property type="project" value="TreeGrafter"/>
</dbReference>
<dbReference type="InterPro" id="IPR010071">
    <property type="entry name" value="AA_adenyl_dom"/>
</dbReference>
<dbReference type="GO" id="GO:0005829">
    <property type="term" value="C:cytosol"/>
    <property type="evidence" value="ECO:0007669"/>
    <property type="project" value="TreeGrafter"/>
</dbReference>
<dbReference type="InterPro" id="IPR009081">
    <property type="entry name" value="PP-bd_ACP"/>
</dbReference>
<dbReference type="FunFam" id="1.10.1200.10:FF:000005">
    <property type="entry name" value="Nonribosomal peptide synthetase 1"/>
    <property type="match status" value="2"/>
</dbReference>
<dbReference type="InterPro" id="IPR000873">
    <property type="entry name" value="AMP-dep_synth/lig_dom"/>
</dbReference>
<dbReference type="PANTHER" id="PTHR45527">
    <property type="entry name" value="NONRIBOSOMAL PEPTIDE SYNTHETASE"/>
    <property type="match status" value="1"/>
</dbReference>
<dbReference type="CDD" id="cd17643">
    <property type="entry name" value="A_NRPS_Cytc1-like"/>
    <property type="match status" value="1"/>
</dbReference>
<dbReference type="Gene3D" id="3.40.50.12780">
    <property type="entry name" value="N-terminal domain of ligase-like"/>
    <property type="match status" value="2"/>
</dbReference>
<dbReference type="Gene3D" id="3.40.50.1820">
    <property type="entry name" value="alpha/beta hydrolase"/>
    <property type="match status" value="1"/>
</dbReference>
<dbReference type="CDD" id="cd19531">
    <property type="entry name" value="LCL_NRPS-like"/>
    <property type="match status" value="2"/>
</dbReference>
<dbReference type="InterPro" id="IPR045851">
    <property type="entry name" value="AMP-bd_C_sf"/>
</dbReference>
<dbReference type="SMART" id="SM00824">
    <property type="entry name" value="PKS_TE"/>
    <property type="match status" value="1"/>
</dbReference>
<dbReference type="CDD" id="cd12117">
    <property type="entry name" value="A_NRPS_Srf_like"/>
    <property type="match status" value="1"/>
</dbReference>
<dbReference type="Pfam" id="PF00501">
    <property type="entry name" value="AMP-binding"/>
    <property type="match status" value="5"/>
</dbReference>
<dbReference type="FunFam" id="3.40.50.12780:FF:000012">
    <property type="entry name" value="Non-ribosomal peptide synthetase"/>
    <property type="match status" value="4"/>
</dbReference>
<dbReference type="PANTHER" id="PTHR45527:SF14">
    <property type="entry name" value="PLIPASTATIN SYNTHASE SUBUNIT B"/>
    <property type="match status" value="1"/>
</dbReference>
<dbReference type="Pfam" id="PF00550">
    <property type="entry name" value="PP-binding"/>
    <property type="match status" value="5"/>
</dbReference>
<evidence type="ECO:0000256" key="2">
    <source>
        <dbReference type="ARBA" id="ARBA00006432"/>
    </source>
</evidence>
<dbReference type="FunFam" id="3.30.559.10:FF:000012">
    <property type="entry name" value="Non-ribosomal peptide synthetase"/>
    <property type="match status" value="1"/>
</dbReference>
<dbReference type="InterPro" id="IPR029058">
    <property type="entry name" value="AB_hydrolase_fold"/>
</dbReference>
<dbReference type="InterPro" id="IPR023213">
    <property type="entry name" value="CAT-like_dom_sf"/>
</dbReference>
<comment type="similarity">
    <text evidence="2">Belongs to the ATP-dependent AMP-binding enzyme family.</text>
</comment>
<name>A0AAW5ZQQ8_RALSL</name>
<keyword evidence="5" id="KW-0436">Ligase</keyword>
<dbReference type="Proteomes" id="UP001144050">
    <property type="component" value="Unassembled WGS sequence"/>
</dbReference>
<feature type="domain" description="Carrier" evidence="6">
    <location>
        <begin position="1587"/>
        <end position="1662"/>
    </location>
</feature>
<dbReference type="PROSITE" id="PS50075">
    <property type="entry name" value="CARRIER"/>
    <property type="match status" value="5"/>
</dbReference>
<dbReference type="InterPro" id="IPR042099">
    <property type="entry name" value="ANL_N_sf"/>
</dbReference>
<dbReference type="SMART" id="SM00823">
    <property type="entry name" value="PKS_PP"/>
    <property type="match status" value="5"/>
</dbReference>
<dbReference type="NCBIfam" id="TIGR01733">
    <property type="entry name" value="AA-adenyl-dom"/>
    <property type="match status" value="5"/>
</dbReference>
<evidence type="ECO:0000259" key="6">
    <source>
        <dbReference type="PROSITE" id="PS50075"/>
    </source>
</evidence>
<organism evidence="7 8">
    <name type="scientific">Ralstonia solanacearum</name>
    <name type="common">Pseudomonas solanacearum</name>
    <dbReference type="NCBI Taxonomy" id="305"/>
    <lineage>
        <taxon>Bacteria</taxon>
        <taxon>Pseudomonadati</taxon>
        <taxon>Pseudomonadota</taxon>
        <taxon>Betaproteobacteria</taxon>
        <taxon>Burkholderiales</taxon>
        <taxon>Burkholderiaceae</taxon>
        <taxon>Ralstonia</taxon>
        <taxon>Ralstonia solanacearum species complex</taxon>
    </lineage>
</organism>
<dbReference type="FunFam" id="1.10.1200.10:FF:000016">
    <property type="entry name" value="Non-ribosomal peptide synthase"/>
    <property type="match status" value="3"/>
</dbReference>
<dbReference type="Gene3D" id="1.10.1200.10">
    <property type="entry name" value="ACP-like"/>
    <property type="match status" value="4"/>
</dbReference>
<evidence type="ECO:0000256" key="3">
    <source>
        <dbReference type="ARBA" id="ARBA00022450"/>
    </source>
</evidence>
<proteinExistence type="inferred from homology"/>
<keyword evidence="3" id="KW-0596">Phosphopantetheine</keyword>
<dbReference type="Gene3D" id="2.30.38.10">
    <property type="entry name" value="Luciferase, Domain 3"/>
    <property type="match status" value="4"/>
</dbReference>
<evidence type="ECO:0000256" key="5">
    <source>
        <dbReference type="ARBA" id="ARBA00022598"/>
    </source>
</evidence>
<accession>A0AAW5ZQQ8</accession>
<evidence type="ECO:0000313" key="7">
    <source>
        <dbReference type="EMBL" id="MDB0571783.1"/>
    </source>
</evidence>
<dbReference type="SUPFAM" id="SSF47336">
    <property type="entry name" value="ACP-like"/>
    <property type="match status" value="5"/>
</dbReference>
<evidence type="ECO:0000256" key="4">
    <source>
        <dbReference type="ARBA" id="ARBA00022553"/>
    </source>
</evidence>
<comment type="caution">
    <text evidence="7">The sequence shown here is derived from an EMBL/GenBank/DDBJ whole genome shotgun (WGS) entry which is preliminary data.</text>
</comment>
<dbReference type="CDD" id="cd19540">
    <property type="entry name" value="LCL_NRPS-like"/>
    <property type="match status" value="2"/>
</dbReference>
<dbReference type="Pfam" id="PF13193">
    <property type="entry name" value="AMP-binding_C"/>
    <property type="match status" value="5"/>
</dbReference>
<dbReference type="SUPFAM" id="SSF52777">
    <property type="entry name" value="CoA-dependent acyltransferases"/>
    <property type="match status" value="8"/>
</dbReference>
<dbReference type="GO" id="GO:0044550">
    <property type="term" value="P:secondary metabolite biosynthetic process"/>
    <property type="evidence" value="ECO:0007669"/>
    <property type="project" value="UniProtKB-ARBA"/>
</dbReference>
<dbReference type="InterPro" id="IPR020802">
    <property type="entry name" value="TesA-like"/>
</dbReference>
<dbReference type="Pfam" id="PF00975">
    <property type="entry name" value="Thioesterase"/>
    <property type="match status" value="1"/>
</dbReference>
<comment type="cofactor">
    <cofactor evidence="1">
        <name>pantetheine 4'-phosphate</name>
        <dbReference type="ChEBI" id="CHEBI:47942"/>
    </cofactor>
</comment>
<dbReference type="FunFam" id="3.40.50.980:FF:000002">
    <property type="entry name" value="Enterobactin synthetase component F"/>
    <property type="match status" value="1"/>
</dbReference>
<dbReference type="SMART" id="SM01294">
    <property type="entry name" value="PKS_PP_betabranch"/>
    <property type="match status" value="1"/>
</dbReference>
<gene>
    <name evidence="7" type="ORF">LBW59_13515</name>
</gene>
<dbReference type="NCBIfam" id="NF003417">
    <property type="entry name" value="PRK04813.1"/>
    <property type="match status" value="6"/>
</dbReference>
<dbReference type="CDD" id="cd17652">
    <property type="entry name" value="A_NRPS_CmdD_like"/>
    <property type="match status" value="2"/>
</dbReference>
<dbReference type="SUPFAM" id="SSF56801">
    <property type="entry name" value="Acetyl-CoA synthetase-like"/>
    <property type="match status" value="6"/>
</dbReference>
<dbReference type="PROSITE" id="PS00455">
    <property type="entry name" value="AMP_BINDING"/>
    <property type="match status" value="5"/>
</dbReference>
<dbReference type="FunFam" id="2.30.38.10:FF:000001">
    <property type="entry name" value="Non-ribosomal peptide synthetase PvdI"/>
    <property type="match status" value="5"/>
</dbReference>
<keyword evidence="4" id="KW-0597">Phosphoprotein</keyword>
<dbReference type="Gene3D" id="3.30.559.30">
    <property type="entry name" value="Nonribosomal peptide synthetase, condensation domain"/>
    <property type="match status" value="4"/>
</dbReference>
<feature type="domain" description="Carrier" evidence="6">
    <location>
        <begin position="3749"/>
        <end position="3824"/>
    </location>
</feature>
<dbReference type="InterPro" id="IPR020845">
    <property type="entry name" value="AMP-binding_CS"/>
</dbReference>
<dbReference type="GO" id="GO:0016874">
    <property type="term" value="F:ligase activity"/>
    <property type="evidence" value="ECO:0007669"/>
    <property type="project" value="UniProtKB-KW"/>
</dbReference>
<dbReference type="InterPro" id="IPR001242">
    <property type="entry name" value="Condensation_dom"/>
</dbReference>
<dbReference type="RefSeq" id="WP_271656702.1">
    <property type="nucleotide sequence ID" value="NZ_JAIVFG010000021.1"/>
</dbReference>
<dbReference type="Gene3D" id="3.30.300.30">
    <property type="match status" value="5"/>
</dbReference>
<dbReference type="InterPro" id="IPR006162">
    <property type="entry name" value="Ppantetheine_attach_site"/>
</dbReference>
<feature type="domain" description="Carrier" evidence="6">
    <location>
        <begin position="2663"/>
        <end position="2738"/>
    </location>
</feature>
<reference evidence="7" key="1">
    <citation type="submission" date="2021-09" db="EMBL/GenBank/DDBJ databases">
        <title>Genomic analysis of Ralstonia spp.</title>
        <authorList>
            <person name="Aburjaile F."/>
            <person name="Ariute J.C."/>
            <person name="Pais A.K.L."/>
            <person name="Albuquerque G.M.R."/>
            <person name="Silva A.M.F."/>
            <person name="Brenig B."/>
            <person name="Azevedo V."/>
            <person name="Matiuzzi M."/>
            <person name="Ramos R."/>
            <person name="Goes-Neto A."/>
            <person name="Soares S."/>
            <person name="Iseppon A.M.B."/>
            <person name="Souza E."/>
            <person name="Gama M."/>
        </authorList>
    </citation>
    <scope>NUCLEOTIDE SEQUENCE</scope>
    <source>
        <strain evidence="7">CCRMRs91</strain>
    </source>
</reference>
<dbReference type="Pfam" id="PF00668">
    <property type="entry name" value="Condensation"/>
    <property type="match status" value="4"/>
</dbReference>
<dbReference type="NCBIfam" id="NF004282">
    <property type="entry name" value="PRK05691.1"/>
    <property type="match status" value="5"/>
</dbReference>
<dbReference type="FunFam" id="3.30.559.30:FF:000001">
    <property type="entry name" value="Non-ribosomal peptide synthetase"/>
    <property type="match status" value="2"/>
</dbReference>
<dbReference type="InterPro" id="IPR020806">
    <property type="entry name" value="PKS_PP-bd"/>
</dbReference>
<feature type="domain" description="Carrier" evidence="6">
    <location>
        <begin position="520"/>
        <end position="595"/>
    </location>
</feature>
<dbReference type="SUPFAM" id="SSF53474">
    <property type="entry name" value="alpha/beta-Hydrolases"/>
    <property type="match status" value="1"/>
</dbReference>
<dbReference type="Gene3D" id="3.40.50.980">
    <property type="match status" value="8"/>
</dbReference>
<dbReference type="CDD" id="cd05930">
    <property type="entry name" value="A_NRPS"/>
    <property type="match status" value="1"/>
</dbReference>
<dbReference type="GO" id="GO:0031177">
    <property type="term" value="F:phosphopantetheine binding"/>
    <property type="evidence" value="ECO:0007669"/>
    <property type="project" value="InterPro"/>
</dbReference>
<dbReference type="EMBL" id="JAIVFG010000021">
    <property type="protein sequence ID" value="MDB0571783.1"/>
    <property type="molecule type" value="Genomic_DNA"/>
</dbReference>
<feature type="domain" description="Carrier" evidence="6">
    <location>
        <begin position="4821"/>
        <end position="4896"/>
    </location>
</feature>
<dbReference type="InterPro" id="IPR001031">
    <property type="entry name" value="Thioesterase"/>
</dbReference>
<dbReference type="FunFam" id="3.40.50.980:FF:000001">
    <property type="entry name" value="Non-ribosomal peptide synthetase"/>
    <property type="match status" value="4"/>
</dbReference>
<protein>
    <submittedName>
        <fullName evidence="7">Non-ribosomal peptide synthase/polyketide synthase</fullName>
    </submittedName>
</protein>
<dbReference type="Gene3D" id="3.30.559.10">
    <property type="entry name" value="Chloramphenicol acetyltransferase-like domain"/>
    <property type="match status" value="4"/>
</dbReference>
<dbReference type="InterPro" id="IPR036736">
    <property type="entry name" value="ACP-like_sf"/>
</dbReference>